<dbReference type="InterPro" id="IPR011761">
    <property type="entry name" value="ATP-grasp"/>
</dbReference>
<dbReference type="Gene3D" id="3.30.470.20">
    <property type="entry name" value="ATP-grasp fold, B domain"/>
    <property type="match status" value="1"/>
</dbReference>
<dbReference type="SUPFAM" id="SSF56059">
    <property type="entry name" value="Glutathione synthetase ATP-binding domain-like"/>
    <property type="match status" value="1"/>
</dbReference>
<evidence type="ECO:0000313" key="6">
    <source>
        <dbReference type="EMBL" id="NML31757.1"/>
    </source>
</evidence>
<dbReference type="GO" id="GO:0016874">
    <property type="term" value="F:ligase activity"/>
    <property type="evidence" value="ECO:0007669"/>
    <property type="project" value="UniProtKB-KW"/>
</dbReference>
<evidence type="ECO:0000259" key="5">
    <source>
        <dbReference type="PROSITE" id="PS50975"/>
    </source>
</evidence>
<evidence type="ECO:0000313" key="7">
    <source>
        <dbReference type="Proteomes" id="UP000583127"/>
    </source>
</evidence>
<keyword evidence="1" id="KW-0436">Ligase</keyword>
<sequence length="437" mass="48063">MMKHLVFVDGNGQIFNALKAALDCGYRVSFVQSAEFQYYEQSAQSAALLQQLNAVIVLPRTTDAELVYGALRTLHLSHPVDAVFSLLDLPIVAVSHACHRMGVRFADAAALARARDKHTMRETLHASGIPSARSARVTDLDAALSAAREIGYPVILKPVSGLASIAATCVVDDAHLRRAWESAEARISAFPEDVRRNLGGGLLIEERLSGRMFSVELARRGSEQFLFMLSGRDRNAFDETDVLGITMPALLDPQQSREAVAYANSVLDALGFEFGFFHIEMMWTKNGPRLIEVNPRPMGGNMPKLYEQLTGKSIFPALFALHLDEPVDHGIDPNWGVVASWRMRTAAPTLGPVKVDWRTLLNNDPDIVNVTWDPLAATDGAIQDQALLGRFQIRRRDGATAVADARRLLAEVERQAGIELCYPSDRFLPADRPLTPA</sequence>
<evidence type="ECO:0000256" key="3">
    <source>
        <dbReference type="ARBA" id="ARBA00022840"/>
    </source>
</evidence>
<evidence type="ECO:0000256" key="2">
    <source>
        <dbReference type="ARBA" id="ARBA00022741"/>
    </source>
</evidence>
<evidence type="ECO:0000256" key="4">
    <source>
        <dbReference type="PROSITE-ProRule" id="PRU00409"/>
    </source>
</evidence>
<dbReference type="EMBL" id="JABBFZ010000006">
    <property type="protein sequence ID" value="NML31757.1"/>
    <property type="molecule type" value="Genomic_DNA"/>
</dbReference>
<protein>
    <submittedName>
        <fullName evidence="6">ATP-grasp domain-containing protein</fullName>
    </submittedName>
</protein>
<dbReference type="InterPro" id="IPR052032">
    <property type="entry name" value="ATP-dep_AA_Ligase"/>
</dbReference>
<dbReference type="PANTHER" id="PTHR43585">
    <property type="entry name" value="FUMIPYRROLE BIOSYNTHESIS PROTEIN C"/>
    <property type="match status" value="1"/>
</dbReference>
<keyword evidence="3 4" id="KW-0067">ATP-binding</keyword>
<dbReference type="AlphaFoldDB" id="A0A7X9X5D0"/>
<dbReference type="GO" id="GO:0005524">
    <property type="term" value="F:ATP binding"/>
    <property type="evidence" value="ECO:0007669"/>
    <property type="project" value="UniProtKB-UniRule"/>
</dbReference>
<dbReference type="PROSITE" id="PS50975">
    <property type="entry name" value="ATP_GRASP"/>
    <property type="match status" value="1"/>
</dbReference>
<dbReference type="Proteomes" id="UP000583127">
    <property type="component" value="Unassembled WGS sequence"/>
</dbReference>
<comment type="caution">
    <text evidence="6">The sequence shown here is derived from an EMBL/GenBank/DDBJ whole genome shotgun (WGS) entry which is preliminary data.</text>
</comment>
<keyword evidence="7" id="KW-1185">Reference proteome</keyword>
<organism evidence="6 7">
    <name type="scientific">Paraburkholderia antibiotica</name>
    <dbReference type="NCBI Taxonomy" id="2728839"/>
    <lineage>
        <taxon>Bacteria</taxon>
        <taxon>Pseudomonadati</taxon>
        <taxon>Pseudomonadota</taxon>
        <taxon>Betaproteobacteria</taxon>
        <taxon>Burkholderiales</taxon>
        <taxon>Burkholderiaceae</taxon>
        <taxon>Paraburkholderia</taxon>
    </lineage>
</organism>
<dbReference type="GO" id="GO:0046872">
    <property type="term" value="F:metal ion binding"/>
    <property type="evidence" value="ECO:0007669"/>
    <property type="project" value="InterPro"/>
</dbReference>
<dbReference type="RefSeq" id="WP_169498022.1">
    <property type="nucleotide sequence ID" value="NZ_JABBFZ010000006.1"/>
</dbReference>
<dbReference type="Pfam" id="PF13535">
    <property type="entry name" value="ATP-grasp_4"/>
    <property type="match status" value="1"/>
</dbReference>
<dbReference type="PANTHER" id="PTHR43585:SF2">
    <property type="entry name" value="ATP-GRASP ENZYME FSQD"/>
    <property type="match status" value="1"/>
</dbReference>
<dbReference type="SMART" id="SM01209">
    <property type="entry name" value="GARS_A"/>
    <property type="match status" value="1"/>
</dbReference>
<reference evidence="6 7" key="1">
    <citation type="submission" date="2020-04" db="EMBL/GenBank/DDBJ databases">
        <title>Paraburkholderia sp. G-4-1-8 isolated from soil.</title>
        <authorList>
            <person name="Dahal R.H."/>
        </authorList>
    </citation>
    <scope>NUCLEOTIDE SEQUENCE [LARGE SCALE GENOMIC DNA]</scope>
    <source>
        <strain evidence="6 7">G-4-1-8</strain>
    </source>
</reference>
<feature type="domain" description="ATP-grasp" evidence="5">
    <location>
        <begin position="121"/>
        <end position="323"/>
    </location>
</feature>
<gene>
    <name evidence="6" type="ORF">HHL14_13030</name>
</gene>
<dbReference type="Gene3D" id="3.40.50.20">
    <property type="match status" value="1"/>
</dbReference>
<proteinExistence type="predicted"/>
<name>A0A7X9X5D0_9BURK</name>
<accession>A0A7X9X5D0</accession>
<keyword evidence="2 4" id="KW-0547">Nucleotide-binding</keyword>
<evidence type="ECO:0000256" key="1">
    <source>
        <dbReference type="ARBA" id="ARBA00022598"/>
    </source>
</evidence>